<proteinExistence type="predicted"/>
<dbReference type="CDD" id="cd12148">
    <property type="entry name" value="fungal_TF_MHR"/>
    <property type="match status" value="1"/>
</dbReference>
<dbReference type="AlphaFoldDB" id="A0A1V2L5E4"/>
<evidence type="ECO:0000313" key="1">
    <source>
        <dbReference type="EMBL" id="ONH66486.1"/>
    </source>
</evidence>
<dbReference type="VEuPathDB" id="FungiDB:BON22_3599"/>
<organism evidence="1 2">
    <name type="scientific">Cyberlindnera fabianii</name>
    <name type="common">Yeast</name>
    <name type="synonym">Hansenula fabianii</name>
    <dbReference type="NCBI Taxonomy" id="36022"/>
    <lineage>
        <taxon>Eukaryota</taxon>
        <taxon>Fungi</taxon>
        <taxon>Dikarya</taxon>
        <taxon>Ascomycota</taxon>
        <taxon>Saccharomycotina</taxon>
        <taxon>Saccharomycetes</taxon>
        <taxon>Phaffomycetales</taxon>
        <taxon>Phaffomycetaceae</taxon>
        <taxon>Cyberlindnera</taxon>
    </lineage>
</organism>
<gene>
    <name evidence="1" type="ORF">BON22_3599</name>
</gene>
<sequence>MMTLDPQLVDVYYQLLHPTFPILPLNKASLSNLLAIPPSPNSDVSETTASVVQLFYFSLEALVSTASRSSSRNDDIHNLFSSIFRMFAKVLPSHIYSQNVIILICSSLVLLCYTVTLQGSSTDVNLSSSVAVFNRQKFFKLFWDKSQPVTNNNYDDYSSLMKRLYIQLLILDSIQSLSFGLPKCMNFEVDVSIVDSLFPNFANFDLTKNNMKLGLLLTKICESRDFTKPYALASCPKINPIGKNVDQDGITWAFWDVILCRYEFVNFLDELSKEKNLDEETLSDYQLKCSRLVKKLLGALSILLSSIKNYTNSIDTNLLVSPYLPMIFKQSIKLLNLSNIVINSLQTNKDLISRLSKLLNDVISLTNYLSLVKPFKNDDLNNHLKFDFRSQHLAWFEAEEVEQDATHWLGLMKDIDGFLRGDDYDGWF</sequence>
<dbReference type="EMBL" id="MPUK01000007">
    <property type="protein sequence ID" value="ONH66486.1"/>
    <property type="molecule type" value="Genomic_DNA"/>
</dbReference>
<comment type="caution">
    <text evidence="1">The sequence shown here is derived from an EMBL/GenBank/DDBJ whole genome shotgun (WGS) entry which is preliminary data.</text>
</comment>
<evidence type="ECO:0000313" key="2">
    <source>
        <dbReference type="Proteomes" id="UP000189513"/>
    </source>
</evidence>
<dbReference type="Proteomes" id="UP000189513">
    <property type="component" value="Unassembled WGS sequence"/>
</dbReference>
<name>A0A1V2L5E4_CYBFA</name>
<accession>A0A1V2L5E4</accession>
<protein>
    <submittedName>
        <fullName evidence="1">Glucose transport transcription regulator RGT1</fullName>
    </submittedName>
</protein>
<keyword evidence="2" id="KW-1185">Reference proteome</keyword>
<reference evidence="2" key="1">
    <citation type="journal article" date="2017" name="Genome Announc.">
        <title>Genome sequences of Cyberlindnera fabianii 65, Pichia kudriavzevii 129, and Saccharomyces cerevisiae 131 isolated from fermented masau fruits in Zimbabwe.</title>
        <authorList>
            <person name="van Rijswijck I.M.H."/>
            <person name="Derks M.F.L."/>
            <person name="Abee T."/>
            <person name="de Ridder D."/>
            <person name="Smid E.J."/>
        </authorList>
    </citation>
    <scope>NUCLEOTIDE SEQUENCE [LARGE SCALE GENOMIC DNA]</scope>
    <source>
        <strain evidence="2">65</strain>
    </source>
</reference>
<dbReference type="STRING" id="36022.A0A1V2L5E4"/>